<name>A0A410JQD7_ORNRH</name>
<proteinExistence type="predicted"/>
<evidence type="ECO:0000313" key="2">
    <source>
        <dbReference type="Proteomes" id="UP000287701"/>
    </source>
</evidence>
<accession>A0A410JQD7</accession>
<dbReference type="AlphaFoldDB" id="A0A410JQD7"/>
<gene>
    <name evidence="1" type="ORF">EQP59_02825</name>
</gene>
<reference evidence="1 2" key="1">
    <citation type="submission" date="2019-01" db="EMBL/GenBank/DDBJ databases">
        <title>Whole Genome of Ornithobacterium rhinotracheale FARPER-174b.</title>
        <authorList>
            <person name="Tataje-Lavanda L.A."/>
            <person name="Montalvan A."/>
            <person name="Montesinos R."/>
            <person name="Zimic M."/>
            <person name="Fernandez-Sanchez M."/>
            <person name="Fernandez-Diaz M."/>
        </authorList>
    </citation>
    <scope>NUCLEOTIDE SEQUENCE [LARGE SCALE GENOMIC DNA]</scope>
    <source>
        <strain evidence="1 2">FARPER-174b</strain>
    </source>
</reference>
<dbReference type="RefSeq" id="WP_128500857.1">
    <property type="nucleotide sequence ID" value="NZ_CP035107.1"/>
</dbReference>
<evidence type="ECO:0000313" key="1">
    <source>
        <dbReference type="EMBL" id="QAR30362.1"/>
    </source>
</evidence>
<dbReference type="OrthoDB" id="9906488at2"/>
<dbReference type="Proteomes" id="UP000287701">
    <property type="component" value="Chromosome"/>
</dbReference>
<dbReference type="EMBL" id="CP035107">
    <property type="protein sequence ID" value="QAR30362.1"/>
    <property type="molecule type" value="Genomic_DNA"/>
</dbReference>
<organism evidence="1 2">
    <name type="scientific">Ornithobacterium rhinotracheale</name>
    <dbReference type="NCBI Taxonomy" id="28251"/>
    <lineage>
        <taxon>Bacteria</taxon>
        <taxon>Pseudomonadati</taxon>
        <taxon>Bacteroidota</taxon>
        <taxon>Flavobacteriia</taxon>
        <taxon>Flavobacteriales</taxon>
        <taxon>Weeksellaceae</taxon>
        <taxon>Ornithobacterium</taxon>
    </lineage>
</organism>
<sequence length="64" mass="8015">MEIKLNKELQKKLDDFLATKDEKMNKFIKILNLEEFTFSKEEINNIEEYYRKDKSMYEYIYIYT</sequence>
<protein>
    <submittedName>
        <fullName evidence="1">Uncharacterized protein</fullName>
    </submittedName>
</protein>